<dbReference type="InterPro" id="IPR000270">
    <property type="entry name" value="PB1_dom"/>
</dbReference>
<dbReference type="Pfam" id="PF00564">
    <property type="entry name" value="PB1"/>
    <property type="match status" value="1"/>
</dbReference>
<gene>
    <name evidence="3" type="ORF">TCAL_15088</name>
</gene>
<feature type="domain" description="PB1" evidence="2">
    <location>
        <begin position="24"/>
        <end position="95"/>
    </location>
</feature>
<sequence length="198" mass="22859">MFTTDVHCKASWRHDASPRGQHQIEIRRFPLPREACSLLSRLREELMVVFPQLRNHAFQICWTDSDGDNIVIGADRELAIAFSERDGHVFKIIVETKMNTESPTHATQVQNQNERKALKRRAFDSEQRMDNPEQRMDYLGQRMDNLEHRMDNLEQRMDNLEQEIKNLRRLVEDLKATVEGIQAALAGLNPSPSPVVGG</sequence>
<evidence type="ECO:0000256" key="1">
    <source>
        <dbReference type="SAM" id="Coils"/>
    </source>
</evidence>
<keyword evidence="1" id="KW-0175">Coiled coil</keyword>
<dbReference type="SUPFAM" id="SSF57997">
    <property type="entry name" value="Tropomyosin"/>
    <property type="match status" value="1"/>
</dbReference>
<dbReference type="STRING" id="6832.A0A553NVH2"/>
<proteinExistence type="predicted"/>
<dbReference type="Gene3D" id="1.20.1270.70">
    <property type="entry name" value="Designed single chain three-helix bundle"/>
    <property type="match status" value="1"/>
</dbReference>
<organism evidence="3 4">
    <name type="scientific">Tigriopus californicus</name>
    <name type="common">Marine copepod</name>
    <dbReference type="NCBI Taxonomy" id="6832"/>
    <lineage>
        <taxon>Eukaryota</taxon>
        <taxon>Metazoa</taxon>
        <taxon>Ecdysozoa</taxon>
        <taxon>Arthropoda</taxon>
        <taxon>Crustacea</taxon>
        <taxon>Multicrustacea</taxon>
        <taxon>Hexanauplia</taxon>
        <taxon>Copepoda</taxon>
        <taxon>Harpacticoida</taxon>
        <taxon>Harpacticidae</taxon>
        <taxon>Tigriopus</taxon>
    </lineage>
</organism>
<reference evidence="3 4" key="1">
    <citation type="journal article" date="2018" name="Nat. Ecol. Evol.">
        <title>Genomic signatures of mitonuclear coevolution across populations of Tigriopus californicus.</title>
        <authorList>
            <person name="Barreto F.S."/>
            <person name="Watson E.T."/>
            <person name="Lima T.G."/>
            <person name="Willett C.S."/>
            <person name="Edmands S."/>
            <person name="Li W."/>
            <person name="Burton R.S."/>
        </authorList>
    </citation>
    <scope>NUCLEOTIDE SEQUENCE [LARGE SCALE GENOMIC DNA]</scope>
    <source>
        <strain evidence="3 4">San Diego</strain>
    </source>
</reference>
<keyword evidence="4" id="KW-1185">Reference proteome</keyword>
<dbReference type="AlphaFoldDB" id="A0A553NVH2"/>
<dbReference type="Gene3D" id="3.10.20.90">
    <property type="entry name" value="Phosphatidylinositol 3-kinase Catalytic Subunit, Chain A, domain 1"/>
    <property type="match status" value="1"/>
</dbReference>
<comment type="caution">
    <text evidence="3">The sequence shown here is derived from an EMBL/GenBank/DDBJ whole genome shotgun (WGS) entry which is preliminary data.</text>
</comment>
<dbReference type="SUPFAM" id="SSF54277">
    <property type="entry name" value="CAD &amp; PB1 domains"/>
    <property type="match status" value="1"/>
</dbReference>
<evidence type="ECO:0000259" key="2">
    <source>
        <dbReference type="Pfam" id="PF00564"/>
    </source>
</evidence>
<evidence type="ECO:0000313" key="4">
    <source>
        <dbReference type="Proteomes" id="UP000318571"/>
    </source>
</evidence>
<feature type="coiled-coil region" evidence="1">
    <location>
        <begin position="136"/>
        <end position="184"/>
    </location>
</feature>
<name>A0A553NVH2_TIGCA</name>
<dbReference type="EMBL" id="VCGU01000010">
    <property type="protein sequence ID" value="TRY69427.1"/>
    <property type="molecule type" value="Genomic_DNA"/>
</dbReference>
<evidence type="ECO:0000313" key="3">
    <source>
        <dbReference type="EMBL" id="TRY69427.1"/>
    </source>
</evidence>
<dbReference type="Proteomes" id="UP000318571">
    <property type="component" value="Chromosome 1"/>
</dbReference>
<accession>A0A553NVH2</accession>
<protein>
    <recommendedName>
        <fullName evidence="2">PB1 domain-containing protein</fullName>
    </recommendedName>
</protein>